<dbReference type="Pfam" id="PF01547">
    <property type="entry name" value="SBP_bac_1"/>
    <property type="match status" value="1"/>
</dbReference>
<keyword evidence="3" id="KW-1185">Reference proteome</keyword>
<protein>
    <submittedName>
        <fullName evidence="2">Extracellular solute-binding protein</fullName>
    </submittedName>
</protein>
<organism evidence="2 3">
    <name type="scientific">Verrucosispora sioxanthis</name>
    <dbReference type="NCBI Taxonomy" id="2499994"/>
    <lineage>
        <taxon>Bacteria</taxon>
        <taxon>Bacillati</taxon>
        <taxon>Actinomycetota</taxon>
        <taxon>Actinomycetes</taxon>
        <taxon>Micromonosporales</taxon>
        <taxon>Micromonosporaceae</taxon>
        <taxon>Micromonospora</taxon>
    </lineage>
</organism>
<dbReference type="PROSITE" id="PS51257">
    <property type="entry name" value="PROKAR_LIPOPROTEIN"/>
    <property type="match status" value="1"/>
</dbReference>
<evidence type="ECO:0000313" key="2">
    <source>
        <dbReference type="EMBL" id="NGM16342.1"/>
    </source>
</evidence>
<reference evidence="2 3" key="1">
    <citation type="submission" date="2020-02" db="EMBL/GenBank/DDBJ databases">
        <title>Draft Genome Sequence of Verrucosispora sp. Strain CWR15, Isolated from Gulf of Mexico Sponge.</title>
        <authorList>
            <person name="Kennedy S.J."/>
            <person name="Cella E."/>
            <person name="Azarian T."/>
            <person name="Baker B.J."/>
            <person name="Shaw L.N."/>
        </authorList>
    </citation>
    <scope>NUCLEOTIDE SEQUENCE [LARGE SCALE GENOMIC DNA]</scope>
    <source>
        <strain evidence="2 3">CWR15</strain>
    </source>
</reference>
<proteinExistence type="predicted"/>
<name>A0A6M1LDN7_9ACTN</name>
<dbReference type="PANTHER" id="PTHR43649:SF14">
    <property type="entry name" value="BLR3389 PROTEIN"/>
    <property type="match status" value="1"/>
</dbReference>
<evidence type="ECO:0000256" key="1">
    <source>
        <dbReference type="SAM" id="SignalP"/>
    </source>
</evidence>
<dbReference type="Gene3D" id="3.40.190.10">
    <property type="entry name" value="Periplasmic binding protein-like II"/>
    <property type="match status" value="2"/>
</dbReference>
<keyword evidence="1" id="KW-0732">Signal</keyword>
<feature type="signal peptide" evidence="1">
    <location>
        <begin position="1"/>
        <end position="22"/>
    </location>
</feature>
<comment type="caution">
    <text evidence="2">The sequence shown here is derived from an EMBL/GenBank/DDBJ whole genome shotgun (WGS) entry which is preliminary data.</text>
</comment>
<dbReference type="PANTHER" id="PTHR43649">
    <property type="entry name" value="ARABINOSE-BINDING PROTEIN-RELATED"/>
    <property type="match status" value="1"/>
</dbReference>
<dbReference type="InterPro" id="IPR050490">
    <property type="entry name" value="Bact_solute-bd_prot1"/>
</dbReference>
<dbReference type="InterPro" id="IPR006059">
    <property type="entry name" value="SBP"/>
</dbReference>
<dbReference type="AlphaFoldDB" id="A0A6M1LDN7"/>
<feature type="chain" id="PRO_5039126064" evidence="1">
    <location>
        <begin position="23"/>
        <end position="436"/>
    </location>
</feature>
<dbReference type="EMBL" id="SAIY01000016">
    <property type="protein sequence ID" value="NGM16342.1"/>
    <property type="molecule type" value="Genomic_DNA"/>
</dbReference>
<evidence type="ECO:0000313" key="3">
    <source>
        <dbReference type="Proteomes" id="UP000478148"/>
    </source>
</evidence>
<accession>A0A6M1LDN7</accession>
<dbReference type="SUPFAM" id="SSF53850">
    <property type="entry name" value="Periplasmic binding protein-like II"/>
    <property type="match status" value="1"/>
</dbReference>
<dbReference type="Proteomes" id="UP000478148">
    <property type="component" value="Unassembled WGS sequence"/>
</dbReference>
<sequence length="436" mass="46713">MAIKRRATTFLALSMTTALLVAGCGGGGESEAPAESELYKNPVTLTWWHNASQDGPGKEYWAKVAKDFSALHPTVTIEVEGIETNQLQRTRLPAALLSNDPPDIFQAWGGGEIREQVEADYLKDITDQVKDEVANIGSAVEIWQVDGKQYGLPYRMGIEGIWYNKELFQQAGITAPPATFDELNDAVTKLKAINVIPIAVGAGDKWPAAHWWYNFALRACSVDTLRKASLENNFDDQCFVKAGQDLKAFIDTKPFQPNFIATPGQNDPTSANGLLANGKAAMELMGDWNKGTLDTVTEDQEALNKFIGWFPVPAITGSAGDPKAALGGGDGFACAKNAPAECVEFLKYIVSPEVQKGYAETGTGLPVAKGAEDGVKDPALKSILEATTSATYVQLWLDTAFGSTVGNAMNDAIVAIFAGNGTPEQVVEAMKAAARK</sequence>
<gene>
    <name evidence="2" type="ORF">ENC19_28835</name>
</gene>